<dbReference type="GO" id="GO:0071555">
    <property type="term" value="P:cell wall organization"/>
    <property type="evidence" value="ECO:0007669"/>
    <property type="project" value="UniProtKB-KW"/>
</dbReference>
<feature type="domain" description="Penicillin-binding protein transpeptidase" evidence="15">
    <location>
        <begin position="266"/>
        <end position="600"/>
    </location>
</feature>
<comment type="caution">
    <text evidence="14">Lacks conserved residue(s) required for the propagation of feature annotation.</text>
</comment>
<dbReference type="Proteomes" id="UP000017640">
    <property type="component" value="Chromosome"/>
</dbReference>
<dbReference type="EMBL" id="CP005990">
    <property type="protein sequence ID" value="AGY92548.1"/>
    <property type="molecule type" value="Genomic_DNA"/>
</dbReference>
<dbReference type="Pfam" id="PF00905">
    <property type="entry name" value="Transpeptidase"/>
    <property type="match status" value="1"/>
</dbReference>
<keyword evidence="9 14" id="KW-0133">Cell shape</keyword>
<keyword evidence="6 14" id="KW-0645">Protease</keyword>
<keyword evidence="7 14" id="KW-0812">Transmembrane</keyword>
<keyword evidence="18" id="KW-1185">Reference proteome</keyword>
<dbReference type="GO" id="GO:0008658">
    <property type="term" value="F:penicillin binding"/>
    <property type="evidence" value="ECO:0007669"/>
    <property type="project" value="UniProtKB-UniRule"/>
</dbReference>
<feature type="active site" description="Acyl-ester intermediate" evidence="14">
    <location>
        <position position="325"/>
    </location>
</feature>
<keyword evidence="13 14" id="KW-0961">Cell wall biogenesis/degradation</keyword>
<dbReference type="NCBIfam" id="TIGR03423">
    <property type="entry name" value="pbp2_mrdA"/>
    <property type="match status" value="1"/>
</dbReference>
<dbReference type="GO" id="GO:0009002">
    <property type="term" value="F:serine-type D-Ala-D-Ala carboxypeptidase activity"/>
    <property type="evidence" value="ECO:0007669"/>
    <property type="project" value="UniProtKB-UniRule"/>
</dbReference>
<proteinExistence type="inferred from homology"/>
<dbReference type="GO" id="GO:0006508">
    <property type="term" value="P:proteolysis"/>
    <property type="evidence" value="ECO:0007669"/>
    <property type="project" value="UniProtKB-KW"/>
</dbReference>
<dbReference type="PATRIC" id="fig|1335757.3.peg.1555"/>
<evidence type="ECO:0000256" key="12">
    <source>
        <dbReference type="ARBA" id="ARBA00023136"/>
    </source>
</evidence>
<dbReference type="GO" id="GO:0009252">
    <property type="term" value="P:peptidoglycan biosynthetic process"/>
    <property type="evidence" value="ECO:0007669"/>
    <property type="project" value="UniProtKB-UniRule"/>
</dbReference>
<dbReference type="GO" id="GO:0008360">
    <property type="term" value="P:regulation of cell shape"/>
    <property type="evidence" value="ECO:0007669"/>
    <property type="project" value="UniProtKB-KW"/>
</dbReference>
<reference evidence="17 18" key="1">
    <citation type="journal article" date="2013" name="BMC Genomics">
        <title>Genomes of "Spiribacter", a streamlined, successful halophilic bacterium.</title>
        <authorList>
            <person name="Lopez-Perez M."/>
            <person name="Ghai R."/>
            <person name="Leon M.J."/>
            <person name="Rodriguez-Olmos A."/>
            <person name="Copa-Patino J.L."/>
            <person name="Soliveri J."/>
            <person name="Sanchez-Porro C."/>
            <person name="Ventosa A."/>
            <person name="Rodriguez-Valera F."/>
        </authorList>
    </citation>
    <scope>NUCLEOTIDE SEQUENCE [LARGE SCALE GENOMIC DNA]</scope>
    <source>
        <strain evidence="17 18">UAH-SP71</strain>
    </source>
</reference>
<evidence type="ECO:0000259" key="16">
    <source>
        <dbReference type="Pfam" id="PF03717"/>
    </source>
</evidence>
<name>U5T825_9GAMM</name>
<dbReference type="HAMAP" id="MF_02081">
    <property type="entry name" value="MrdA_transpept"/>
    <property type="match status" value="1"/>
</dbReference>
<dbReference type="GO" id="GO:0071972">
    <property type="term" value="F:peptidoglycan L,D-transpeptidase activity"/>
    <property type="evidence" value="ECO:0007669"/>
    <property type="project" value="TreeGrafter"/>
</dbReference>
<evidence type="ECO:0000256" key="11">
    <source>
        <dbReference type="ARBA" id="ARBA00022989"/>
    </source>
</evidence>
<dbReference type="EC" id="3.4.16.4" evidence="14"/>
<dbReference type="InterPro" id="IPR050515">
    <property type="entry name" value="Beta-lactam/transpept"/>
</dbReference>
<comment type="catalytic activity">
    <reaction evidence="14">
        <text>Preferential cleavage: (Ac)2-L-Lys-D-Ala-|-D-Ala. Also transpeptidation of peptidyl-alanyl moieties that are N-acyl substituents of D-alanine.</text>
        <dbReference type="EC" id="3.4.16.4"/>
    </reaction>
</comment>
<dbReference type="InterPro" id="IPR001460">
    <property type="entry name" value="PCN-bd_Tpept"/>
</dbReference>
<dbReference type="FunFam" id="3.40.710.10:FF:000024">
    <property type="entry name" value="Penicillin-binding protein 2"/>
    <property type="match status" value="1"/>
</dbReference>
<evidence type="ECO:0000256" key="6">
    <source>
        <dbReference type="ARBA" id="ARBA00022670"/>
    </source>
</evidence>
<evidence type="ECO:0000259" key="15">
    <source>
        <dbReference type="Pfam" id="PF00905"/>
    </source>
</evidence>
<evidence type="ECO:0000256" key="13">
    <source>
        <dbReference type="ARBA" id="ARBA00023316"/>
    </source>
</evidence>
<dbReference type="AlphaFoldDB" id="U5T825"/>
<dbReference type="Gene3D" id="3.90.1310.10">
    <property type="entry name" value="Penicillin-binding protein 2a (Domain 2)"/>
    <property type="match status" value="1"/>
</dbReference>
<evidence type="ECO:0000256" key="2">
    <source>
        <dbReference type="ARBA" id="ARBA00004236"/>
    </source>
</evidence>
<dbReference type="OrthoDB" id="9766847at2"/>
<feature type="transmembrane region" description="Helical" evidence="14">
    <location>
        <begin position="20"/>
        <end position="40"/>
    </location>
</feature>
<evidence type="ECO:0000256" key="3">
    <source>
        <dbReference type="ARBA" id="ARBA00022475"/>
    </source>
</evidence>
<dbReference type="Pfam" id="PF03717">
    <property type="entry name" value="PBP_dimer"/>
    <property type="match status" value="1"/>
</dbReference>
<dbReference type="GO" id="GO:0005886">
    <property type="term" value="C:plasma membrane"/>
    <property type="evidence" value="ECO:0007669"/>
    <property type="project" value="UniProtKB-SubCell"/>
</dbReference>
<evidence type="ECO:0000256" key="1">
    <source>
        <dbReference type="ARBA" id="ARBA00004167"/>
    </source>
</evidence>
<gene>
    <name evidence="14" type="primary">mrdA</name>
    <name evidence="17" type="ORF">SPICUR_07955</name>
</gene>
<protein>
    <recommendedName>
        <fullName evidence="14">Peptidoglycan D,D-transpeptidase MrdA</fullName>
        <ecNumber evidence="14">3.4.16.4</ecNumber>
    </recommendedName>
    <alternativeName>
        <fullName evidence="14">Penicillin-binding protein 2</fullName>
        <shortName evidence="14">PBP-2</shortName>
    </alternativeName>
</protein>
<dbReference type="InterPro" id="IPR036138">
    <property type="entry name" value="PBP_dimer_sf"/>
</dbReference>
<evidence type="ECO:0000256" key="14">
    <source>
        <dbReference type="HAMAP-Rule" id="MF_02081"/>
    </source>
</evidence>
<evidence type="ECO:0000256" key="8">
    <source>
        <dbReference type="ARBA" id="ARBA00022801"/>
    </source>
</evidence>
<dbReference type="InterPro" id="IPR005311">
    <property type="entry name" value="PBP_dimer"/>
</dbReference>
<sequence length="610" mass="67047">MDLGTLRNKPRERQVIRSRLLIAGVIGALLFLLLAGRIAYLQTVKYDHFAAQSQDNRIRIAAVAPTRGLIRDHRGRILAENQPAFRLTIVPERADDPAALIDEIDALIGVSDAERDAFSDARKRSRGFQALPLKRQLSDEAVARIAVNRHRFPGLEVQPHLIRHYPYGSLGAHAVGYVGRINESELSERDRRQYRGSSVIGKTGVEKAYEQRLRGEMGYERIETNALGRPINVIERDPPIPGEDLTLTLDIELQRIAEQSLGDYRGAIVALDPGTGAIRALASQPGFNPNQLIAGLDRGTFQALQTDPDQPLYNRAISGRYPPGSVVKPFLGLAGVATGAMEPDETIHCNGTFRLPNVSRVWRDWKRTGHGNVDLNESIAESCDIYYYELAERLGIDRMHDWMTRFGFGTGSGIDLPGERVGVMPSRDWKERNLGEPWYQGETINTGIGQGFTLVTPIQLASSTAMLANRGAPVTPHLLEGRAPRDDAAGAEPVMLEDENLWQAVIDAMVDVVHGPRGTARAIGEGLDYRIAGKTGTAQVIGIAQGEEYDEDAINPRFRDHALFTAFAPATSPQIAVSVLVENGGSGSETAAPMARRVIEAWMQQRGDRR</sequence>
<dbReference type="RefSeq" id="WP_023367813.1">
    <property type="nucleotide sequence ID" value="NC_022664.1"/>
</dbReference>
<keyword evidence="8 14" id="KW-0378">Hydrolase</keyword>
<comment type="subcellular location">
    <subcellularLocation>
        <location evidence="14">Cell inner membrane</location>
        <topology evidence="14">Single-pass membrane protein</topology>
    </subcellularLocation>
    <subcellularLocation>
        <location evidence="2">Cell membrane</location>
    </subcellularLocation>
    <subcellularLocation>
        <location evidence="1">Membrane</location>
        <topology evidence="1">Single-pass membrane protein</topology>
    </subcellularLocation>
</comment>
<evidence type="ECO:0000256" key="4">
    <source>
        <dbReference type="ARBA" id="ARBA00022519"/>
    </source>
</evidence>
<keyword evidence="11 14" id="KW-1133">Transmembrane helix</keyword>
<dbReference type="eggNOG" id="COG0768">
    <property type="taxonomic scope" value="Bacteria"/>
</dbReference>
<keyword evidence="12 14" id="KW-0472">Membrane</keyword>
<evidence type="ECO:0000256" key="10">
    <source>
        <dbReference type="ARBA" id="ARBA00022984"/>
    </source>
</evidence>
<evidence type="ECO:0000256" key="5">
    <source>
        <dbReference type="ARBA" id="ARBA00022645"/>
    </source>
</evidence>
<dbReference type="PANTHER" id="PTHR30627:SF2">
    <property type="entry name" value="PEPTIDOGLYCAN D,D-TRANSPEPTIDASE MRDA"/>
    <property type="match status" value="1"/>
</dbReference>
<keyword evidence="10 14" id="KW-0573">Peptidoglycan synthesis</keyword>
<dbReference type="HOGENOM" id="CLU_009289_1_2_6"/>
<dbReference type="KEGG" id="spiu:SPICUR_07955"/>
<keyword evidence="4 14" id="KW-0997">Cell inner membrane</keyword>
<dbReference type="InterPro" id="IPR017790">
    <property type="entry name" value="Penicillin-binding_protein_2"/>
</dbReference>
<dbReference type="Gene3D" id="3.30.1390.30">
    <property type="entry name" value="Penicillin-binding protein 2a, domain 3"/>
    <property type="match status" value="1"/>
</dbReference>
<evidence type="ECO:0000256" key="7">
    <source>
        <dbReference type="ARBA" id="ARBA00022692"/>
    </source>
</evidence>
<dbReference type="UniPathway" id="UPA00219"/>
<evidence type="ECO:0000256" key="9">
    <source>
        <dbReference type="ARBA" id="ARBA00022960"/>
    </source>
</evidence>
<keyword evidence="5 14" id="KW-0121">Carboxypeptidase</keyword>
<organism evidence="17 18">
    <name type="scientific">Spiribacter curvatus</name>
    <dbReference type="NCBI Taxonomy" id="1335757"/>
    <lineage>
        <taxon>Bacteria</taxon>
        <taxon>Pseudomonadati</taxon>
        <taxon>Pseudomonadota</taxon>
        <taxon>Gammaproteobacteria</taxon>
        <taxon>Chromatiales</taxon>
        <taxon>Ectothiorhodospiraceae</taxon>
        <taxon>Spiribacter</taxon>
    </lineage>
</organism>
<feature type="domain" description="Penicillin-binding protein dimerisation" evidence="16">
    <location>
        <begin position="64"/>
        <end position="234"/>
    </location>
</feature>
<evidence type="ECO:0000313" key="18">
    <source>
        <dbReference type="Proteomes" id="UP000017640"/>
    </source>
</evidence>
<dbReference type="InterPro" id="IPR012338">
    <property type="entry name" value="Beta-lactam/transpept-like"/>
</dbReference>
<dbReference type="SUPFAM" id="SSF56519">
    <property type="entry name" value="Penicillin binding protein dimerisation domain"/>
    <property type="match status" value="1"/>
</dbReference>
<accession>U5T825</accession>
<dbReference type="PANTHER" id="PTHR30627">
    <property type="entry name" value="PEPTIDOGLYCAN D,D-TRANSPEPTIDASE"/>
    <property type="match status" value="1"/>
</dbReference>
<dbReference type="STRING" id="1335757.SPICUR_07955"/>
<dbReference type="SUPFAM" id="SSF56601">
    <property type="entry name" value="beta-lactamase/transpeptidase-like"/>
    <property type="match status" value="1"/>
</dbReference>
<comment type="function">
    <text evidence="14">Catalyzes cross-linking of the peptidoglycan cell wall.</text>
</comment>
<dbReference type="Gene3D" id="3.40.710.10">
    <property type="entry name" value="DD-peptidase/beta-lactamase superfamily"/>
    <property type="match status" value="1"/>
</dbReference>
<keyword evidence="3 14" id="KW-1003">Cell membrane</keyword>
<comment type="pathway">
    <text evidence="14">Cell wall biogenesis; peptidoglycan biosynthesis.</text>
</comment>
<evidence type="ECO:0000313" key="17">
    <source>
        <dbReference type="EMBL" id="AGY92548.1"/>
    </source>
</evidence>
<comment type="similarity">
    <text evidence="14">Belongs to the transpeptidase family. MrdA subfamily.</text>
</comment>